<proteinExistence type="predicted"/>
<protein>
    <submittedName>
        <fullName evidence="3">Xanthine and CO dehydrogenase maturation factor, XdhC/CoxF family</fullName>
    </submittedName>
</protein>
<reference evidence="3 4" key="1">
    <citation type="submission" date="2017-11" db="EMBL/GenBank/DDBJ databases">
        <title>Complete genome of a free-living desiccation-tolerant cyanobacterium and its photosynthetic adaptation to extreme terrestrial habitat.</title>
        <authorList>
            <person name="Shang J."/>
        </authorList>
    </citation>
    <scope>NUCLEOTIDE SEQUENCE [LARGE SCALE GENOMIC DNA]</scope>
    <source>
        <strain evidence="3 4">CCNUN1</strain>
    </source>
</reference>
<feature type="domain" description="XdhC Rossmann" evidence="2">
    <location>
        <begin position="208"/>
        <end position="296"/>
    </location>
</feature>
<dbReference type="EMBL" id="CP024785">
    <property type="protein sequence ID" value="AUB35452.1"/>
    <property type="molecule type" value="Genomic_DNA"/>
</dbReference>
<name>A0A2K8SJ35_9NOSO</name>
<accession>A0A2K8SJ35</accession>
<dbReference type="PANTHER" id="PTHR30388">
    <property type="entry name" value="ALDEHYDE OXIDOREDUCTASE MOLYBDENUM COFACTOR ASSEMBLY PROTEIN"/>
    <property type="match status" value="1"/>
</dbReference>
<dbReference type="InterPro" id="IPR027051">
    <property type="entry name" value="XdhC_Rossmann_dom"/>
</dbReference>
<dbReference type="RefSeq" id="WP_100897674.1">
    <property type="nucleotide sequence ID" value="NZ_CAWNNC010000001.1"/>
</dbReference>
<sequence length="297" mass="32386">MKELQNILAAFKQTQNQGQLTALATVVKTSGSVYRRPGARMLLTEEGQMIGCVSGGCLESDVFEKAQALIFTDGVPVVVNYNTSASDDIVWGFGLGCNGVVEVLIEPLSNQLAKGQLDFIAQCLHGQQSGVMATVFQVTGDSAKIASRLFLKPDGTVKSDIEDESLVQQILVDVQQILNQGKSRLKSYILPSGIAEVFLEVIHPVVPLVVFGAGHDAIPVVNLGKHQGWHVTVVDNRPGYITFERFPDSDQIIFSEPQAIQNHLNLNSRTVAIVMTHKYESDLALLRTLLPSPVRYM</sequence>
<evidence type="ECO:0000313" key="3">
    <source>
        <dbReference type="EMBL" id="AUB35452.1"/>
    </source>
</evidence>
<dbReference type="Pfam" id="PF02625">
    <property type="entry name" value="XdhC_CoxI"/>
    <property type="match status" value="1"/>
</dbReference>
<dbReference type="InterPro" id="IPR003777">
    <property type="entry name" value="XdhC_CoxI"/>
</dbReference>
<evidence type="ECO:0000259" key="1">
    <source>
        <dbReference type="Pfam" id="PF02625"/>
    </source>
</evidence>
<dbReference type="OrthoDB" id="9773039at2"/>
<organism evidence="3 4">
    <name type="scientific">Nostoc flagelliforme CCNUN1</name>
    <dbReference type="NCBI Taxonomy" id="2038116"/>
    <lineage>
        <taxon>Bacteria</taxon>
        <taxon>Bacillati</taxon>
        <taxon>Cyanobacteriota</taxon>
        <taxon>Cyanophyceae</taxon>
        <taxon>Nostocales</taxon>
        <taxon>Nostocaceae</taxon>
        <taxon>Nostoc</taxon>
    </lineage>
</organism>
<dbReference type="AlphaFoldDB" id="A0A2K8SJ35"/>
<dbReference type="Pfam" id="PF13478">
    <property type="entry name" value="XdhC_C"/>
    <property type="match status" value="1"/>
</dbReference>
<feature type="domain" description="XdhC- CoxI" evidence="1">
    <location>
        <begin position="16"/>
        <end position="81"/>
    </location>
</feature>
<dbReference type="KEGG" id="nfl:COO91_01332"/>
<dbReference type="Gene3D" id="3.40.50.720">
    <property type="entry name" value="NAD(P)-binding Rossmann-like Domain"/>
    <property type="match status" value="1"/>
</dbReference>
<dbReference type="InterPro" id="IPR052698">
    <property type="entry name" value="MoCofactor_Util/Proc"/>
</dbReference>
<evidence type="ECO:0000259" key="2">
    <source>
        <dbReference type="Pfam" id="PF13478"/>
    </source>
</evidence>
<gene>
    <name evidence="3" type="ORF">COO91_01332</name>
</gene>
<evidence type="ECO:0000313" key="4">
    <source>
        <dbReference type="Proteomes" id="UP000232003"/>
    </source>
</evidence>
<keyword evidence="4" id="KW-1185">Reference proteome</keyword>
<dbReference type="PANTHER" id="PTHR30388:SF6">
    <property type="entry name" value="XANTHINE DEHYDROGENASE SUBUNIT A-RELATED"/>
    <property type="match status" value="1"/>
</dbReference>
<dbReference type="Proteomes" id="UP000232003">
    <property type="component" value="Chromosome"/>
</dbReference>